<accession>A0AAV8QAA7</accession>
<evidence type="ECO:0000313" key="1">
    <source>
        <dbReference type="EMBL" id="KAJ8465815.1"/>
    </source>
</evidence>
<evidence type="ECO:0000313" key="2">
    <source>
        <dbReference type="Proteomes" id="UP001222027"/>
    </source>
</evidence>
<dbReference type="AlphaFoldDB" id="A0AAV8QAA7"/>
<sequence length="91" mass="10178">MFRTSERRGILMEEDTNCISSFPAISETRREGRSSGDETQNLWASAMAGFSCFPVSSLNPTLSVRICLKFQISWDFVPDALGFPPMFVAPH</sequence>
<gene>
    <name evidence="1" type="ORF">OPV22_028367</name>
</gene>
<organism evidence="1 2">
    <name type="scientific">Ensete ventricosum</name>
    <name type="common">Abyssinian banana</name>
    <name type="synonym">Musa ensete</name>
    <dbReference type="NCBI Taxonomy" id="4639"/>
    <lineage>
        <taxon>Eukaryota</taxon>
        <taxon>Viridiplantae</taxon>
        <taxon>Streptophyta</taxon>
        <taxon>Embryophyta</taxon>
        <taxon>Tracheophyta</taxon>
        <taxon>Spermatophyta</taxon>
        <taxon>Magnoliopsida</taxon>
        <taxon>Liliopsida</taxon>
        <taxon>Zingiberales</taxon>
        <taxon>Musaceae</taxon>
        <taxon>Ensete</taxon>
    </lineage>
</organism>
<dbReference type="Proteomes" id="UP001222027">
    <property type="component" value="Unassembled WGS sequence"/>
</dbReference>
<dbReference type="EMBL" id="JAQQAF010000008">
    <property type="protein sequence ID" value="KAJ8465815.1"/>
    <property type="molecule type" value="Genomic_DNA"/>
</dbReference>
<name>A0AAV8QAA7_ENSVE</name>
<reference evidence="1 2" key="1">
    <citation type="submission" date="2022-12" db="EMBL/GenBank/DDBJ databases">
        <title>Chromosome-scale assembly of the Ensete ventricosum genome.</title>
        <authorList>
            <person name="Dussert Y."/>
            <person name="Stocks J."/>
            <person name="Wendawek A."/>
            <person name="Woldeyes F."/>
            <person name="Nichols R.A."/>
            <person name="Borrell J.S."/>
        </authorList>
    </citation>
    <scope>NUCLEOTIDE SEQUENCE [LARGE SCALE GENOMIC DNA]</scope>
    <source>
        <strain evidence="2">cv. Maze</strain>
        <tissue evidence="1">Seeds</tissue>
    </source>
</reference>
<protein>
    <submittedName>
        <fullName evidence="1">Uncharacterized protein</fullName>
    </submittedName>
</protein>
<keyword evidence="2" id="KW-1185">Reference proteome</keyword>
<comment type="caution">
    <text evidence="1">The sequence shown here is derived from an EMBL/GenBank/DDBJ whole genome shotgun (WGS) entry which is preliminary data.</text>
</comment>
<proteinExistence type="predicted"/>